<evidence type="ECO:0000256" key="1">
    <source>
        <dbReference type="ARBA" id="ARBA00006484"/>
    </source>
</evidence>
<gene>
    <name evidence="3" type="ORF">GCM10009788_19680</name>
</gene>
<reference evidence="3 4" key="1">
    <citation type="journal article" date="2019" name="Int. J. Syst. Evol. Microbiol.">
        <title>The Global Catalogue of Microorganisms (GCM) 10K type strain sequencing project: providing services to taxonomists for standard genome sequencing and annotation.</title>
        <authorList>
            <consortium name="The Broad Institute Genomics Platform"/>
            <consortium name="The Broad Institute Genome Sequencing Center for Infectious Disease"/>
            <person name="Wu L."/>
            <person name="Ma J."/>
        </authorList>
    </citation>
    <scope>NUCLEOTIDE SEQUENCE [LARGE SCALE GENOMIC DNA]</scope>
    <source>
        <strain evidence="3 4">JCM 14942</strain>
    </source>
</reference>
<dbReference type="EMBL" id="BAAAOR010000014">
    <property type="protein sequence ID" value="GAA1515389.1"/>
    <property type="molecule type" value="Genomic_DNA"/>
</dbReference>
<dbReference type="CDD" id="cd05233">
    <property type="entry name" value="SDR_c"/>
    <property type="match status" value="1"/>
</dbReference>
<comment type="caution">
    <text evidence="3">The sequence shown here is derived from an EMBL/GenBank/DDBJ whole genome shotgun (WGS) entry which is preliminary data.</text>
</comment>
<dbReference type="Gene3D" id="3.40.50.720">
    <property type="entry name" value="NAD(P)-binding Rossmann-like Domain"/>
    <property type="match status" value="1"/>
</dbReference>
<dbReference type="RefSeq" id="WP_181410648.1">
    <property type="nucleotide sequence ID" value="NZ_BAAAOR010000014.1"/>
</dbReference>
<accession>A0ABN2AB11</accession>
<protein>
    <submittedName>
        <fullName evidence="3">3-oxoacyl-ACP reductase FabG</fullName>
    </submittedName>
</protein>
<dbReference type="InterPro" id="IPR036291">
    <property type="entry name" value="NAD(P)-bd_dom_sf"/>
</dbReference>
<comment type="similarity">
    <text evidence="1">Belongs to the short-chain dehydrogenases/reductases (SDR) family.</text>
</comment>
<keyword evidence="2" id="KW-0560">Oxidoreductase</keyword>
<organism evidence="3 4">
    <name type="scientific">Nocardioides humi</name>
    <dbReference type="NCBI Taxonomy" id="449461"/>
    <lineage>
        <taxon>Bacteria</taxon>
        <taxon>Bacillati</taxon>
        <taxon>Actinomycetota</taxon>
        <taxon>Actinomycetes</taxon>
        <taxon>Propionibacteriales</taxon>
        <taxon>Nocardioidaceae</taxon>
        <taxon>Nocardioides</taxon>
    </lineage>
</organism>
<sequence length="255" mass="26132">MGAGGSRDGGRTVIVTGASQGLGRTIACALAPTSRALLVVDRLDEPLQLLAAQLRRAGHQVAACVADLTEDGSAGRVVAVADVELGGADALVNNAGLVEYAAFFDTSPELLRRLLRVDVESVFLLTQAFAASVRDRGESGAVVNLGTSHALAGVAGTSAYAAAKGAVHALTRALAVELAGIGIRVNTLALGTTLTERVRTELPPALLEQRLRQIPLHRGADPAEAARAVSFLLDAEFATGTELVLDGGFTVYGDG</sequence>
<evidence type="ECO:0000313" key="3">
    <source>
        <dbReference type="EMBL" id="GAA1515389.1"/>
    </source>
</evidence>
<dbReference type="PANTHER" id="PTHR43639">
    <property type="entry name" value="OXIDOREDUCTASE, SHORT-CHAIN DEHYDROGENASE/REDUCTASE FAMILY (AFU_ORTHOLOGUE AFUA_5G02870)"/>
    <property type="match status" value="1"/>
</dbReference>
<dbReference type="SUPFAM" id="SSF51735">
    <property type="entry name" value="NAD(P)-binding Rossmann-fold domains"/>
    <property type="match status" value="1"/>
</dbReference>
<proteinExistence type="inferred from homology"/>
<keyword evidence="4" id="KW-1185">Reference proteome</keyword>
<dbReference type="PRINTS" id="PR00081">
    <property type="entry name" value="GDHRDH"/>
</dbReference>
<dbReference type="Proteomes" id="UP001500842">
    <property type="component" value="Unassembled WGS sequence"/>
</dbReference>
<name>A0ABN2AB11_9ACTN</name>
<dbReference type="InterPro" id="IPR002347">
    <property type="entry name" value="SDR_fam"/>
</dbReference>
<dbReference type="Pfam" id="PF13561">
    <property type="entry name" value="adh_short_C2"/>
    <property type="match status" value="1"/>
</dbReference>
<evidence type="ECO:0000256" key="2">
    <source>
        <dbReference type="ARBA" id="ARBA00023002"/>
    </source>
</evidence>
<dbReference type="PANTHER" id="PTHR43639:SF1">
    <property type="entry name" value="SHORT-CHAIN DEHYDROGENASE_REDUCTASE FAMILY PROTEIN"/>
    <property type="match status" value="1"/>
</dbReference>
<dbReference type="PRINTS" id="PR00080">
    <property type="entry name" value="SDRFAMILY"/>
</dbReference>
<evidence type="ECO:0000313" key="4">
    <source>
        <dbReference type="Proteomes" id="UP001500842"/>
    </source>
</evidence>